<dbReference type="EMBL" id="ML977138">
    <property type="protein sequence ID" value="KAF1991809.1"/>
    <property type="molecule type" value="Genomic_DNA"/>
</dbReference>
<feature type="region of interest" description="Disordered" evidence="1">
    <location>
        <begin position="114"/>
        <end position="135"/>
    </location>
</feature>
<name>A0A6G1HFK8_9PEZI</name>
<dbReference type="AlphaFoldDB" id="A0A6G1HFK8"/>
<proteinExistence type="predicted"/>
<evidence type="ECO:0000313" key="3">
    <source>
        <dbReference type="Proteomes" id="UP000800041"/>
    </source>
</evidence>
<sequence>MAGWLVNSSIALIHHVIHSGCIPISQLKSHIHVPTIVCRASTGLCTSYLLQDPDVPSGETRYRTSFHLKACPVVLRKVQLSSPYHSKECNFPPSQGLDFRHLSSLREGRRMAQGRSGNFHHHRRRWSGTAGTNGGGNGVGWRNDFRLDQTSGQICGKELVSLLVEHMTLRHHGEDVCRRVIGRRYTCRTESSLPKICNSVTLME</sequence>
<keyword evidence="3" id="KW-1185">Reference proteome</keyword>
<organism evidence="2 3">
    <name type="scientific">Aulographum hederae CBS 113979</name>
    <dbReference type="NCBI Taxonomy" id="1176131"/>
    <lineage>
        <taxon>Eukaryota</taxon>
        <taxon>Fungi</taxon>
        <taxon>Dikarya</taxon>
        <taxon>Ascomycota</taxon>
        <taxon>Pezizomycotina</taxon>
        <taxon>Dothideomycetes</taxon>
        <taxon>Pleosporomycetidae</taxon>
        <taxon>Aulographales</taxon>
        <taxon>Aulographaceae</taxon>
    </lineage>
</organism>
<protein>
    <submittedName>
        <fullName evidence="2">Uncharacterized protein</fullName>
    </submittedName>
</protein>
<gene>
    <name evidence="2" type="ORF">K402DRAFT_70121</name>
</gene>
<accession>A0A6G1HFK8</accession>
<evidence type="ECO:0000256" key="1">
    <source>
        <dbReference type="SAM" id="MobiDB-lite"/>
    </source>
</evidence>
<dbReference type="Proteomes" id="UP000800041">
    <property type="component" value="Unassembled WGS sequence"/>
</dbReference>
<reference evidence="2" key="1">
    <citation type="journal article" date="2020" name="Stud. Mycol.">
        <title>101 Dothideomycetes genomes: a test case for predicting lifestyles and emergence of pathogens.</title>
        <authorList>
            <person name="Haridas S."/>
            <person name="Albert R."/>
            <person name="Binder M."/>
            <person name="Bloem J."/>
            <person name="Labutti K."/>
            <person name="Salamov A."/>
            <person name="Andreopoulos B."/>
            <person name="Baker S."/>
            <person name="Barry K."/>
            <person name="Bills G."/>
            <person name="Bluhm B."/>
            <person name="Cannon C."/>
            <person name="Castanera R."/>
            <person name="Culley D."/>
            <person name="Daum C."/>
            <person name="Ezra D."/>
            <person name="Gonzalez J."/>
            <person name="Henrissat B."/>
            <person name="Kuo A."/>
            <person name="Liang C."/>
            <person name="Lipzen A."/>
            <person name="Lutzoni F."/>
            <person name="Magnuson J."/>
            <person name="Mondo S."/>
            <person name="Nolan M."/>
            <person name="Ohm R."/>
            <person name="Pangilinan J."/>
            <person name="Park H.-J."/>
            <person name="Ramirez L."/>
            <person name="Alfaro M."/>
            <person name="Sun H."/>
            <person name="Tritt A."/>
            <person name="Yoshinaga Y."/>
            <person name="Zwiers L.-H."/>
            <person name="Turgeon B."/>
            <person name="Goodwin S."/>
            <person name="Spatafora J."/>
            <person name="Crous P."/>
            <person name="Grigoriev I."/>
        </authorList>
    </citation>
    <scope>NUCLEOTIDE SEQUENCE</scope>
    <source>
        <strain evidence="2">CBS 113979</strain>
    </source>
</reference>
<evidence type="ECO:0000313" key="2">
    <source>
        <dbReference type="EMBL" id="KAF1991809.1"/>
    </source>
</evidence>